<protein>
    <submittedName>
        <fullName evidence="1">Uncharacterized protein</fullName>
    </submittedName>
</protein>
<gene>
    <name evidence="1" type="ORF">CR513_14785</name>
</gene>
<feature type="non-terminal residue" evidence="1">
    <location>
        <position position="1"/>
    </location>
</feature>
<keyword evidence="2" id="KW-1185">Reference proteome</keyword>
<accession>A0A371HGB1</accession>
<dbReference type="EMBL" id="QJKJ01002669">
    <property type="protein sequence ID" value="RDY01843.1"/>
    <property type="molecule type" value="Genomic_DNA"/>
</dbReference>
<name>A0A371HGB1_MUCPR</name>
<dbReference type="OrthoDB" id="1301483at2759"/>
<evidence type="ECO:0000313" key="1">
    <source>
        <dbReference type="EMBL" id="RDY01843.1"/>
    </source>
</evidence>
<reference evidence="1" key="1">
    <citation type="submission" date="2018-05" db="EMBL/GenBank/DDBJ databases">
        <title>Draft genome of Mucuna pruriens seed.</title>
        <authorList>
            <person name="Nnadi N.E."/>
            <person name="Vos R."/>
            <person name="Hasami M.H."/>
            <person name="Devisetty U.K."/>
            <person name="Aguiy J.C."/>
        </authorList>
    </citation>
    <scope>NUCLEOTIDE SEQUENCE [LARGE SCALE GENOMIC DNA]</scope>
    <source>
        <strain evidence="1">JCA_2017</strain>
    </source>
</reference>
<comment type="caution">
    <text evidence="1">The sequence shown here is derived from an EMBL/GenBank/DDBJ whole genome shotgun (WGS) entry which is preliminary data.</text>
</comment>
<dbReference type="AlphaFoldDB" id="A0A371HGB1"/>
<organism evidence="1 2">
    <name type="scientific">Mucuna pruriens</name>
    <name type="common">Velvet bean</name>
    <name type="synonym">Dolichos pruriens</name>
    <dbReference type="NCBI Taxonomy" id="157652"/>
    <lineage>
        <taxon>Eukaryota</taxon>
        <taxon>Viridiplantae</taxon>
        <taxon>Streptophyta</taxon>
        <taxon>Embryophyta</taxon>
        <taxon>Tracheophyta</taxon>
        <taxon>Spermatophyta</taxon>
        <taxon>Magnoliopsida</taxon>
        <taxon>eudicotyledons</taxon>
        <taxon>Gunneridae</taxon>
        <taxon>Pentapetalae</taxon>
        <taxon>rosids</taxon>
        <taxon>fabids</taxon>
        <taxon>Fabales</taxon>
        <taxon>Fabaceae</taxon>
        <taxon>Papilionoideae</taxon>
        <taxon>50 kb inversion clade</taxon>
        <taxon>NPAAA clade</taxon>
        <taxon>indigoferoid/millettioid clade</taxon>
        <taxon>Phaseoleae</taxon>
        <taxon>Mucuna</taxon>
    </lineage>
</organism>
<dbReference type="Proteomes" id="UP000257109">
    <property type="component" value="Unassembled WGS sequence"/>
</dbReference>
<sequence>MGSEKKHPNTCHHPIIIAFHNSFFHILPSLLCFSLIPKLSEDTIGPLTRLKRTLQDYFIPTIIVTNHTRNPLVGTNNFELKSVLISMVQNSGQFRELSTKEPLAHLKKFLYFLTQ</sequence>
<evidence type="ECO:0000313" key="2">
    <source>
        <dbReference type="Proteomes" id="UP000257109"/>
    </source>
</evidence>
<proteinExistence type="predicted"/>